<feature type="compositionally biased region" description="Basic and acidic residues" evidence="1">
    <location>
        <begin position="65"/>
        <end position="78"/>
    </location>
</feature>
<protein>
    <submittedName>
        <fullName evidence="2">Uncharacterized protein</fullName>
    </submittedName>
</protein>
<keyword evidence="3" id="KW-1185">Reference proteome</keyword>
<name>A0A4Z2H866_9TELE</name>
<dbReference type="EMBL" id="SRLO01000307">
    <property type="protein sequence ID" value="TNN61831.1"/>
    <property type="molecule type" value="Genomic_DNA"/>
</dbReference>
<proteinExistence type="predicted"/>
<reference evidence="2 3" key="1">
    <citation type="submission" date="2019-03" db="EMBL/GenBank/DDBJ databases">
        <title>First draft genome of Liparis tanakae, snailfish: a comprehensive survey of snailfish specific genes.</title>
        <authorList>
            <person name="Kim W."/>
            <person name="Song I."/>
            <person name="Jeong J.-H."/>
            <person name="Kim D."/>
            <person name="Kim S."/>
            <person name="Ryu S."/>
            <person name="Song J.Y."/>
            <person name="Lee S.K."/>
        </authorList>
    </citation>
    <scope>NUCLEOTIDE SEQUENCE [LARGE SCALE GENOMIC DNA]</scope>
    <source>
        <tissue evidence="2">Muscle</tissue>
    </source>
</reference>
<organism evidence="2 3">
    <name type="scientific">Liparis tanakae</name>
    <name type="common">Tanaka's snailfish</name>
    <dbReference type="NCBI Taxonomy" id="230148"/>
    <lineage>
        <taxon>Eukaryota</taxon>
        <taxon>Metazoa</taxon>
        <taxon>Chordata</taxon>
        <taxon>Craniata</taxon>
        <taxon>Vertebrata</taxon>
        <taxon>Euteleostomi</taxon>
        <taxon>Actinopterygii</taxon>
        <taxon>Neopterygii</taxon>
        <taxon>Teleostei</taxon>
        <taxon>Neoteleostei</taxon>
        <taxon>Acanthomorphata</taxon>
        <taxon>Eupercaria</taxon>
        <taxon>Perciformes</taxon>
        <taxon>Cottioidei</taxon>
        <taxon>Cottales</taxon>
        <taxon>Liparidae</taxon>
        <taxon>Liparis</taxon>
    </lineage>
</organism>
<accession>A0A4Z2H866</accession>
<gene>
    <name evidence="2" type="ORF">EYF80_027948</name>
</gene>
<dbReference type="AlphaFoldDB" id="A0A4Z2H866"/>
<comment type="caution">
    <text evidence="2">The sequence shown here is derived from an EMBL/GenBank/DDBJ whole genome shotgun (WGS) entry which is preliminary data.</text>
</comment>
<evidence type="ECO:0000313" key="2">
    <source>
        <dbReference type="EMBL" id="TNN61831.1"/>
    </source>
</evidence>
<evidence type="ECO:0000256" key="1">
    <source>
        <dbReference type="SAM" id="MobiDB-lite"/>
    </source>
</evidence>
<dbReference type="Proteomes" id="UP000314294">
    <property type="component" value="Unassembled WGS sequence"/>
</dbReference>
<sequence length="112" mass="11984">MAIFCEAGQGLGGVEGKGGGTWTDGGIGGMVCVVGMREGQQGAGHSGLFLFHPRAGGQSLDTEDGERGSRSQKRGREEMEMEMEVGELVLVRRQHGLGDEEEEKGWRKEMSS</sequence>
<feature type="region of interest" description="Disordered" evidence="1">
    <location>
        <begin position="45"/>
        <end position="112"/>
    </location>
</feature>
<evidence type="ECO:0000313" key="3">
    <source>
        <dbReference type="Proteomes" id="UP000314294"/>
    </source>
</evidence>